<feature type="modified residue" description="N5-methylglutamine" evidence="4">
    <location>
        <position position="224"/>
    </location>
</feature>
<gene>
    <name evidence="4 8" type="primary">prfB</name>
    <name evidence="8" type="ORF">BWY43_00481</name>
</gene>
<dbReference type="InterPro" id="IPR005139">
    <property type="entry name" value="PCRF"/>
</dbReference>
<accession>A0A1V5SDH7</accession>
<protein>
    <recommendedName>
        <fullName evidence="4 5">Peptide chain release factor 2</fullName>
        <shortName evidence="4">RF-2</shortName>
    </recommendedName>
</protein>
<feature type="domain" description="Prokaryotic-type class I peptide chain release factors" evidence="7">
    <location>
        <begin position="217"/>
        <end position="233"/>
    </location>
</feature>
<evidence type="ECO:0000256" key="5">
    <source>
        <dbReference type="NCBIfam" id="TIGR00020"/>
    </source>
</evidence>
<dbReference type="NCBIfam" id="TIGR00020">
    <property type="entry name" value="prfB"/>
    <property type="match status" value="1"/>
</dbReference>
<dbReference type="Gene3D" id="1.20.58.410">
    <property type="entry name" value="Release factor"/>
    <property type="match status" value="1"/>
</dbReference>
<evidence type="ECO:0000256" key="1">
    <source>
        <dbReference type="ARBA" id="ARBA00010835"/>
    </source>
</evidence>
<comment type="similarity">
    <text evidence="1 4">Belongs to the prokaryotic/mitochondrial release factor family.</text>
</comment>
<reference evidence="8" key="1">
    <citation type="submission" date="2017-02" db="EMBL/GenBank/DDBJ databases">
        <title>Delving into the versatile metabolic prowess of the omnipresent phylum Bacteroidetes.</title>
        <authorList>
            <person name="Nobu M.K."/>
            <person name="Mei R."/>
            <person name="Narihiro T."/>
            <person name="Kuroda K."/>
            <person name="Liu W.-T."/>
        </authorList>
    </citation>
    <scope>NUCLEOTIDE SEQUENCE</scope>
    <source>
        <strain evidence="8">ADurb.Bin280</strain>
    </source>
</reference>
<dbReference type="InterPro" id="IPR000352">
    <property type="entry name" value="Pep_chain_release_fac_I"/>
</dbReference>
<keyword evidence="6" id="KW-0175">Coiled coil</keyword>
<dbReference type="SUPFAM" id="SSF75620">
    <property type="entry name" value="Release factor"/>
    <property type="match status" value="1"/>
</dbReference>
<dbReference type="Proteomes" id="UP000485367">
    <property type="component" value="Unassembled WGS sequence"/>
</dbReference>
<evidence type="ECO:0000256" key="2">
    <source>
        <dbReference type="ARBA" id="ARBA00022481"/>
    </source>
</evidence>
<comment type="PTM">
    <text evidence="4">Methylated by PrmC. Methylation increases the termination efficiency of RF2.</text>
</comment>
<evidence type="ECO:0000259" key="7">
    <source>
        <dbReference type="PROSITE" id="PS00745"/>
    </source>
</evidence>
<evidence type="ECO:0000256" key="4">
    <source>
        <dbReference type="HAMAP-Rule" id="MF_00094"/>
    </source>
</evidence>
<comment type="subcellular location">
    <subcellularLocation>
        <location evidence="4">Cytoplasm</location>
    </subcellularLocation>
</comment>
<name>A0A1V5SDH7_9BACT</name>
<comment type="function">
    <text evidence="4">Peptide chain release factor 2 directs the termination of translation in response to the peptide chain termination codons UGA and UAA.</text>
</comment>
<dbReference type="Pfam" id="PF00472">
    <property type="entry name" value="RF-1"/>
    <property type="match status" value="1"/>
</dbReference>
<dbReference type="GO" id="GO:0016149">
    <property type="term" value="F:translation release factor activity, codon specific"/>
    <property type="evidence" value="ECO:0007669"/>
    <property type="project" value="UniProtKB-UniRule"/>
</dbReference>
<dbReference type="FunFam" id="3.30.160.20:FF:000004">
    <property type="entry name" value="Peptide chain release factor 1"/>
    <property type="match status" value="1"/>
</dbReference>
<sequence length="339" mass="38378">MEIVDILLKTGVFRYNPGMEKSELNKILKIDEKRQEIAKINKQMSDPAFWNDQERSKNLSQKLSSLNSIIEKFDSASTDEQIGELEKEALYADEYDSLDCILSIHAGAGGTEAQDWALMLERMFLRFAEKKNYSATILDQSDGEEAGIKSATIKISGHNAYGNLKSESGVHRLVRISPFDADKARHTSFALVEVIPEFEELGDVEINEKDLKIDVFRASGHGGQSVNTTDSAVRLTHLPTKITVSVQNERSQIQNRETAMKILKARIKKIQIEEQKKKEDEIKGGRISAEWGNQIRSYVLQPYQQVKDHRTEYVENNPQLVLDGNLEGFVEGYLKKLNS</sequence>
<organism evidence="8">
    <name type="scientific">candidate division WS2 bacterium ADurb.Bin280</name>
    <dbReference type="NCBI Taxonomy" id="1852829"/>
    <lineage>
        <taxon>Bacteria</taxon>
        <taxon>candidate division WS2</taxon>
    </lineage>
</organism>
<dbReference type="InterPro" id="IPR004374">
    <property type="entry name" value="PrfB"/>
</dbReference>
<dbReference type="PROSITE" id="PS00745">
    <property type="entry name" value="RF_PROK_I"/>
    <property type="match status" value="1"/>
</dbReference>
<feature type="coiled-coil region" evidence="6">
    <location>
        <begin position="253"/>
        <end position="280"/>
    </location>
</feature>
<dbReference type="Gene3D" id="3.30.70.1660">
    <property type="match status" value="1"/>
</dbReference>
<dbReference type="Pfam" id="PF03462">
    <property type="entry name" value="PCRF"/>
    <property type="match status" value="2"/>
</dbReference>
<keyword evidence="4" id="KW-0963">Cytoplasm</keyword>
<dbReference type="SMART" id="SM00937">
    <property type="entry name" value="PCRF"/>
    <property type="match status" value="1"/>
</dbReference>
<evidence type="ECO:0000313" key="8">
    <source>
        <dbReference type="EMBL" id="OQA52535.1"/>
    </source>
</evidence>
<dbReference type="HAMAP" id="MF_00094">
    <property type="entry name" value="Rel_fac_2"/>
    <property type="match status" value="1"/>
</dbReference>
<dbReference type="PANTHER" id="PTHR43116:SF3">
    <property type="entry name" value="CLASS I PEPTIDE CHAIN RELEASE FACTOR"/>
    <property type="match status" value="1"/>
</dbReference>
<evidence type="ECO:0000256" key="3">
    <source>
        <dbReference type="ARBA" id="ARBA00022917"/>
    </source>
</evidence>
<proteinExistence type="inferred from homology"/>
<keyword evidence="2 4" id="KW-0488">Methylation</keyword>
<dbReference type="Gene3D" id="3.30.160.20">
    <property type="match status" value="1"/>
</dbReference>
<dbReference type="InterPro" id="IPR045853">
    <property type="entry name" value="Pep_chain_release_fac_I_sf"/>
</dbReference>
<dbReference type="GO" id="GO:0005737">
    <property type="term" value="C:cytoplasm"/>
    <property type="evidence" value="ECO:0007669"/>
    <property type="project" value="UniProtKB-SubCell"/>
</dbReference>
<dbReference type="PANTHER" id="PTHR43116">
    <property type="entry name" value="PEPTIDE CHAIN RELEASE FACTOR 2"/>
    <property type="match status" value="1"/>
</dbReference>
<dbReference type="EMBL" id="MWBO01000030">
    <property type="protein sequence ID" value="OQA52535.1"/>
    <property type="molecule type" value="Genomic_DNA"/>
</dbReference>
<dbReference type="AlphaFoldDB" id="A0A1V5SDH7"/>
<keyword evidence="3 4" id="KW-0648">Protein biosynthesis</keyword>
<evidence type="ECO:0000256" key="6">
    <source>
        <dbReference type="SAM" id="Coils"/>
    </source>
</evidence>
<comment type="caution">
    <text evidence="8">The sequence shown here is derived from an EMBL/GenBank/DDBJ whole genome shotgun (WGS) entry which is preliminary data.</text>
</comment>